<dbReference type="AlphaFoldDB" id="A0A4Y2K6P6"/>
<feature type="non-terminal residue" evidence="1">
    <location>
        <position position="1"/>
    </location>
</feature>
<dbReference type="EMBL" id="BGPR01193298">
    <property type="protein sequence ID" value="GBM97435.1"/>
    <property type="molecule type" value="Genomic_DNA"/>
</dbReference>
<organism evidence="1 2">
    <name type="scientific">Araneus ventricosus</name>
    <name type="common">Orbweaver spider</name>
    <name type="synonym">Epeira ventricosa</name>
    <dbReference type="NCBI Taxonomy" id="182803"/>
    <lineage>
        <taxon>Eukaryota</taxon>
        <taxon>Metazoa</taxon>
        <taxon>Ecdysozoa</taxon>
        <taxon>Arthropoda</taxon>
        <taxon>Chelicerata</taxon>
        <taxon>Arachnida</taxon>
        <taxon>Araneae</taxon>
        <taxon>Araneomorphae</taxon>
        <taxon>Entelegynae</taxon>
        <taxon>Araneoidea</taxon>
        <taxon>Araneidae</taxon>
        <taxon>Araneus</taxon>
    </lineage>
</organism>
<protein>
    <submittedName>
        <fullName evidence="1">Uncharacterized protein</fullName>
    </submittedName>
</protein>
<dbReference type="Proteomes" id="UP000499080">
    <property type="component" value="Unassembled WGS sequence"/>
</dbReference>
<proteinExistence type="predicted"/>
<sequence length="47" mass="5349">KPDSTKDPPCMWAWWTLDQKQWIKRTPGAVLRKLVERGASSGVVLVI</sequence>
<gene>
    <name evidence="1" type="ORF">AVEN_180387_1</name>
</gene>
<name>A0A4Y2K6P6_ARAVE</name>
<evidence type="ECO:0000313" key="1">
    <source>
        <dbReference type="EMBL" id="GBM97435.1"/>
    </source>
</evidence>
<keyword evidence="2" id="KW-1185">Reference proteome</keyword>
<evidence type="ECO:0000313" key="2">
    <source>
        <dbReference type="Proteomes" id="UP000499080"/>
    </source>
</evidence>
<reference evidence="1 2" key="1">
    <citation type="journal article" date="2019" name="Sci. Rep.">
        <title>Orb-weaving spider Araneus ventricosus genome elucidates the spidroin gene catalogue.</title>
        <authorList>
            <person name="Kono N."/>
            <person name="Nakamura H."/>
            <person name="Ohtoshi R."/>
            <person name="Moran D.A.P."/>
            <person name="Shinohara A."/>
            <person name="Yoshida Y."/>
            <person name="Fujiwara M."/>
            <person name="Mori M."/>
            <person name="Tomita M."/>
            <person name="Arakawa K."/>
        </authorList>
    </citation>
    <scope>NUCLEOTIDE SEQUENCE [LARGE SCALE GENOMIC DNA]</scope>
</reference>
<accession>A0A4Y2K6P6</accession>
<comment type="caution">
    <text evidence="1">The sequence shown here is derived from an EMBL/GenBank/DDBJ whole genome shotgun (WGS) entry which is preliminary data.</text>
</comment>